<dbReference type="AlphaFoldDB" id="A0A6A7ZMM9"/>
<comment type="subcellular location">
    <subcellularLocation>
        <location evidence="2">Cell membrane</location>
        <topology evidence="2">Lipid-anchor</topology>
    </subcellularLocation>
</comment>
<dbReference type="RefSeq" id="WP_127663009.1">
    <property type="nucleotide sequence ID" value="NZ_RPJR01000111.1"/>
</dbReference>
<keyword evidence="2" id="KW-0812">Transmembrane</keyword>
<keyword evidence="2" id="KW-0472">Membrane</keyword>
<comment type="similarity">
    <text evidence="1 2">Belongs to the outer membrane factor (OMF) (TC 1.B.17) family.</text>
</comment>
<dbReference type="Gene3D" id="2.20.200.10">
    <property type="entry name" value="Outer membrane efflux proteins (OEP)"/>
    <property type="match status" value="1"/>
</dbReference>
<protein>
    <submittedName>
        <fullName evidence="3">Efflux transporter outer membrane subunit</fullName>
    </submittedName>
</protein>
<dbReference type="SUPFAM" id="SSF56954">
    <property type="entry name" value="Outer membrane efflux proteins (OEP)"/>
    <property type="match status" value="1"/>
</dbReference>
<dbReference type="PANTHER" id="PTHR30203:SF32">
    <property type="entry name" value="CATION EFFLUX SYSTEM PROTEIN CUSC"/>
    <property type="match status" value="1"/>
</dbReference>
<accession>A0A6A7ZMM9</accession>
<evidence type="ECO:0000313" key="3">
    <source>
        <dbReference type="EMBL" id="MQW03097.1"/>
    </source>
</evidence>
<reference evidence="3" key="1">
    <citation type="journal article" date="2013" name="Genome Biol.">
        <title>Comparative genomics of the core and accessory genomes of 48 Sinorhizobium strains comprising five genospecies.</title>
        <authorList>
            <person name="Sugawara M."/>
            <person name="Epstein B."/>
            <person name="Badgley B.D."/>
            <person name="Unno T."/>
            <person name="Xu L."/>
            <person name="Reese J."/>
            <person name="Gyaneshwar P."/>
            <person name="Denny R."/>
            <person name="Mudge J."/>
            <person name="Bharti A.K."/>
            <person name="Farmer A.D."/>
            <person name="May G.D."/>
            <person name="Woodward J.E."/>
            <person name="Medigue C."/>
            <person name="Vallenet D."/>
            <person name="Lajus A."/>
            <person name="Rouy Z."/>
            <person name="Martinez-Vaz B."/>
            <person name="Tiffin P."/>
            <person name="Young N.D."/>
            <person name="Sadowsky M.J."/>
        </authorList>
    </citation>
    <scope>NUCLEOTIDE SEQUENCE</scope>
    <source>
        <strain evidence="3">M30</strain>
    </source>
</reference>
<name>A0A6A7ZMM9_RHIML</name>
<dbReference type="PROSITE" id="PS51257">
    <property type="entry name" value="PROKAR_LIPOPROTEIN"/>
    <property type="match status" value="1"/>
</dbReference>
<comment type="caution">
    <text evidence="3">The sequence shown here is derived from an EMBL/GenBank/DDBJ whole genome shotgun (WGS) entry which is preliminary data.</text>
</comment>
<dbReference type="NCBIfam" id="TIGR01845">
    <property type="entry name" value="outer_NodT"/>
    <property type="match status" value="1"/>
</dbReference>
<dbReference type="GO" id="GO:0015562">
    <property type="term" value="F:efflux transmembrane transporter activity"/>
    <property type="evidence" value="ECO:0007669"/>
    <property type="project" value="InterPro"/>
</dbReference>
<sequence>MKFTNLIVSSSLVFLAGCSLSSTYVRPELPAGPSWPAVAAENAVASTDRWWQAFRDPNLDTLVAEVIGRNNELLIAAVAAYGAQLQTDIAAQALKPNLNGNLGEKKTFSGEASSLIASSAFSVSYEIDLWGKLAAERDKADIVAYATAEDWEAARLLAIAHTVETYFKIAHANQSLASADASLAHVKQIRALVRGQVAAGVASDLELMQAEQKVEDLAATVSARKQDRLVLRNALVVLLNGAANPVPEPQRLPGKKLPPIQAGVPADLLARRPDLRAAEARLRARLKGVDVTRASLYPTISLTSELGTSSPQLLGFISNPVGTLGANVALSFLNLKNSNLMVATSRQEYEKEVLDFRTTLLGAFSEVADALGARADDAERVRRHRNVLAAAQAIEHLQETSYRAGGINFKTWLDAQESRRAAEIALANVGLAQVLNESKLYRIIGGAVGKGAKSLIRESEKR</sequence>
<dbReference type="GO" id="GO:0005886">
    <property type="term" value="C:plasma membrane"/>
    <property type="evidence" value="ECO:0007669"/>
    <property type="project" value="UniProtKB-SubCell"/>
</dbReference>
<dbReference type="PANTHER" id="PTHR30203">
    <property type="entry name" value="OUTER MEMBRANE CATION EFFLUX PROTEIN"/>
    <property type="match status" value="1"/>
</dbReference>
<keyword evidence="2" id="KW-0449">Lipoprotein</keyword>
<keyword evidence="2" id="KW-0564">Palmitate</keyword>
<evidence type="ECO:0000256" key="2">
    <source>
        <dbReference type="RuleBase" id="RU362097"/>
    </source>
</evidence>
<evidence type="ECO:0000256" key="1">
    <source>
        <dbReference type="ARBA" id="ARBA00007613"/>
    </source>
</evidence>
<dbReference type="Pfam" id="PF02321">
    <property type="entry name" value="OEP"/>
    <property type="match status" value="2"/>
</dbReference>
<dbReference type="InterPro" id="IPR003423">
    <property type="entry name" value="OMP_efflux"/>
</dbReference>
<gene>
    <name evidence="3" type="ORF">GHK45_04525</name>
</gene>
<proteinExistence type="inferred from homology"/>
<organism evidence="3">
    <name type="scientific">Rhizobium meliloti</name>
    <name type="common">Ensifer meliloti</name>
    <name type="synonym">Sinorhizobium meliloti</name>
    <dbReference type="NCBI Taxonomy" id="382"/>
    <lineage>
        <taxon>Bacteria</taxon>
        <taxon>Pseudomonadati</taxon>
        <taxon>Pseudomonadota</taxon>
        <taxon>Alphaproteobacteria</taxon>
        <taxon>Hyphomicrobiales</taxon>
        <taxon>Rhizobiaceae</taxon>
        <taxon>Sinorhizobium/Ensifer group</taxon>
        <taxon>Sinorhizobium</taxon>
    </lineage>
</organism>
<dbReference type="EMBL" id="WISP01000041">
    <property type="protein sequence ID" value="MQW03097.1"/>
    <property type="molecule type" value="Genomic_DNA"/>
</dbReference>
<keyword evidence="2" id="KW-1134">Transmembrane beta strand</keyword>
<dbReference type="InterPro" id="IPR010131">
    <property type="entry name" value="MdtP/NodT-like"/>
</dbReference>
<dbReference type="Gene3D" id="1.20.1600.10">
    <property type="entry name" value="Outer membrane efflux proteins (OEP)"/>
    <property type="match status" value="1"/>
</dbReference>